<dbReference type="Pfam" id="PF10469">
    <property type="entry name" value="AKAP7_NLS"/>
    <property type="match status" value="1"/>
</dbReference>
<organism evidence="2">
    <name type="scientific">Hydatigena taeniaeformis</name>
    <name type="common">Feline tapeworm</name>
    <name type="synonym">Taenia taeniaeformis</name>
    <dbReference type="NCBI Taxonomy" id="6205"/>
    <lineage>
        <taxon>Eukaryota</taxon>
        <taxon>Metazoa</taxon>
        <taxon>Spiralia</taxon>
        <taxon>Lophotrochozoa</taxon>
        <taxon>Platyhelminthes</taxon>
        <taxon>Cestoda</taxon>
        <taxon>Eucestoda</taxon>
        <taxon>Cyclophyllidea</taxon>
        <taxon>Taeniidae</taxon>
        <taxon>Hydatigera</taxon>
    </lineage>
</organism>
<feature type="domain" description="A-kinase anchor protein 7-like phosphoesterase" evidence="1">
    <location>
        <begin position="5"/>
        <end position="109"/>
    </location>
</feature>
<evidence type="ECO:0000313" key="2">
    <source>
        <dbReference type="WBParaSite" id="TTAC_0000428401-mRNA-1"/>
    </source>
</evidence>
<name>A0A0R3WU44_HYDTA</name>
<dbReference type="AlphaFoldDB" id="A0A0R3WU44"/>
<dbReference type="Gene3D" id="3.90.1140.10">
    <property type="entry name" value="Cyclic phosphodiesterase"/>
    <property type="match status" value="1"/>
</dbReference>
<dbReference type="InterPro" id="IPR019510">
    <property type="entry name" value="AKAP7-like_phosphoesterase"/>
</dbReference>
<dbReference type="WBParaSite" id="TTAC_0000428401-mRNA-1">
    <property type="protein sequence ID" value="TTAC_0000428401-mRNA-1"/>
    <property type="gene ID" value="TTAC_0000428401"/>
</dbReference>
<accession>A0A0R3WU44</accession>
<evidence type="ECO:0000259" key="1">
    <source>
        <dbReference type="Pfam" id="PF10469"/>
    </source>
</evidence>
<reference evidence="2" key="1">
    <citation type="submission" date="2017-02" db="UniProtKB">
        <authorList>
            <consortium name="WormBaseParasite"/>
        </authorList>
    </citation>
    <scope>IDENTIFICATION</scope>
</reference>
<sequence>LADMFTSHGLHSGRRRLGDPVKLHATVLNSRLRGQRQTSRLAAETGNLALTNRCPSETFSAMGVLVAFETYQLIENERFEEVQLCKMISDDAENGDGDGFYPCIAKLSLSTM</sequence>
<dbReference type="STRING" id="6205.A0A0R3WU44"/>
<protein>
    <submittedName>
        <fullName evidence="2">AKAP7_NLS domain-containing protein</fullName>
    </submittedName>
</protein>
<proteinExistence type="predicted"/>